<reference evidence="4" key="2">
    <citation type="journal article" date="2021" name="Microbiome">
        <title>Successional dynamics and alternative stable states in a saline activated sludge microbial community over 9 years.</title>
        <authorList>
            <person name="Wang Y."/>
            <person name="Ye J."/>
            <person name="Ju F."/>
            <person name="Liu L."/>
            <person name="Boyd J.A."/>
            <person name="Deng Y."/>
            <person name="Parks D.H."/>
            <person name="Jiang X."/>
            <person name="Yin X."/>
            <person name="Woodcroft B.J."/>
            <person name="Tyson G.W."/>
            <person name="Hugenholtz P."/>
            <person name="Polz M.F."/>
            <person name="Zhang T."/>
        </authorList>
    </citation>
    <scope>NUCLEOTIDE SEQUENCE</scope>
    <source>
        <strain evidence="4">HKST-UBA01</strain>
    </source>
</reference>
<dbReference type="PANTHER" id="PTHR44591:SF3">
    <property type="entry name" value="RESPONSE REGULATORY DOMAIN-CONTAINING PROTEIN"/>
    <property type="match status" value="1"/>
</dbReference>
<feature type="modified residue" description="4-aspartylphosphate" evidence="2">
    <location>
        <position position="1"/>
    </location>
</feature>
<dbReference type="InterPro" id="IPR050595">
    <property type="entry name" value="Bact_response_regulator"/>
</dbReference>
<dbReference type="AlphaFoldDB" id="A0A956LZV2"/>
<accession>A0A956LZV2</accession>
<gene>
    <name evidence="4" type="ORF">KC729_05710</name>
</gene>
<name>A0A956LZV2_UNCEI</name>
<evidence type="ECO:0000313" key="5">
    <source>
        <dbReference type="Proteomes" id="UP000697710"/>
    </source>
</evidence>
<dbReference type="EMBL" id="JAGQHR010000118">
    <property type="protein sequence ID" value="MCA9727161.1"/>
    <property type="molecule type" value="Genomic_DNA"/>
</dbReference>
<dbReference type="PROSITE" id="PS50110">
    <property type="entry name" value="RESPONSE_REGULATORY"/>
    <property type="match status" value="2"/>
</dbReference>
<dbReference type="InterPro" id="IPR011006">
    <property type="entry name" value="CheY-like_superfamily"/>
</dbReference>
<feature type="modified residue" description="4-aspartylphosphate" evidence="2">
    <location>
        <position position="113"/>
    </location>
</feature>
<proteinExistence type="predicted"/>
<evidence type="ECO:0000256" key="2">
    <source>
        <dbReference type="PROSITE-ProRule" id="PRU00169"/>
    </source>
</evidence>
<evidence type="ECO:0000313" key="4">
    <source>
        <dbReference type="EMBL" id="MCA9727161.1"/>
    </source>
</evidence>
<feature type="non-terminal residue" evidence="4">
    <location>
        <position position="1"/>
    </location>
</feature>
<dbReference type="SMART" id="SM00448">
    <property type="entry name" value="REC"/>
    <property type="match status" value="1"/>
</dbReference>
<dbReference type="InterPro" id="IPR001789">
    <property type="entry name" value="Sig_transdc_resp-reg_receiver"/>
</dbReference>
<protein>
    <submittedName>
        <fullName evidence="4">Response regulator</fullName>
    </submittedName>
</protein>
<feature type="domain" description="Response regulatory" evidence="3">
    <location>
        <begin position="1"/>
        <end position="56"/>
    </location>
</feature>
<keyword evidence="1 2" id="KW-0597">Phosphoprotein</keyword>
<dbReference type="Gene3D" id="3.40.50.2300">
    <property type="match status" value="2"/>
</dbReference>
<evidence type="ECO:0000256" key="1">
    <source>
        <dbReference type="ARBA" id="ARBA00022553"/>
    </source>
</evidence>
<dbReference type="SUPFAM" id="SSF52172">
    <property type="entry name" value="CheY-like"/>
    <property type="match status" value="2"/>
</dbReference>
<feature type="domain" description="Response regulatory" evidence="3">
    <location>
        <begin position="62"/>
        <end position="177"/>
    </location>
</feature>
<organism evidence="4 5">
    <name type="scientific">Eiseniibacteriota bacterium</name>
    <dbReference type="NCBI Taxonomy" id="2212470"/>
    <lineage>
        <taxon>Bacteria</taxon>
        <taxon>Candidatus Eiseniibacteriota</taxon>
    </lineage>
</organism>
<reference evidence="4" key="1">
    <citation type="submission" date="2020-04" db="EMBL/GenBank/DDBJ databases">
        <authorList>
            <person name="Zhang T."/>
        </authorList>
    </citation>
    <scope>NUCLEOTIDE SEQUENCE</scope>
    <source>
        <strain evidence="4">HKST-UBA01</strain>
    </source>
</reference>
<dbReference type="PANTHER" id="PTHR44591">
    <property type="entry name" value="STRESS RESPONSE REGULATOR PROTEIN 1"/>
    <property type="match status" value="1"/>
</dbReference>
<dbReference type="Pfam" id="PF00072">
    <property type="entry name" value="Response_reg"/>
    <property type="match status" value="2"/>
</dbReference>
<evidence type="ECO:0000259" key="3">
    <source>
        <dbReference type="PROSITE" id="PS50110"/>
    </source>
</evidence>
<dbReference type="GO" id="GO:0000160">
    <property type="term" value="P:phosphorelay signal transduction system"/>
    <property type="evidence" value="ECO:0007669"/>
    <property type="project" value="InterPro"/>
</dbReference>
<sequence length="177" mass="19245">DATRRLRTRGVDVPIIALTAATMSGERERCLDAGCNEHLSKPVDEEVLLKAARRYLEERPVRVLLVEDDPDARSATAELLTLLGCHVRAAGNGEKALALAAEHAAATEIAFVDLTLPDMDGYRLIETLRAAGMQQTRFFSLSGREADEARAMACGVERHLLKPVGVSIIRGVLDSVR</sequence>
<comment type="caution">
    <text evidence="4">The sequence shown here is derived from an EMBL/GenBank/DDBJ whole genome shotgun (WGS) entry which is preliminary data.</text>
</comment>
<dbReference type="Proteomes" id="UP000697710">
    <property type="component" value="Unassembled WGS sequence"/>
</dbReference>